<keyword evidence="5 6" id="KW-0472">Membrane</keyword>
<dbReference type="PANTHER" id="PTHR23501">
    <property type="entry name" value="MAJOR FACILITATOR SUPERFAMILY"/>
    <property type="match status" value="1"/>
</dbReference>
<dbReference type="InterPro" id="IPR036259">
    <property type="entry name" value="MFS_trans_sf"/>
</dbReference>
<evidence type="ECO:0000313" key="8">
    <source>
        <dbReference type="EMBL" id="KAE8377100.1"/>
    </source>
</evidence>
<evidence type="ECO:0000256" key="3">
    <source>
        <dbReference type="ARBA" id="ARBA00022692"/>
    </source>
</evidence>
<evidence type="ECO:0000313" key="9">
    <source>
        <dbReference type="Proteomes" id="UP000326198"/>
    </source>
</evidence>
<feature type="transmembrane region" description="Helical" evidence="6">
    <location>
        <begin position="37"/>
        <end position="62"/>
    </location>
</feature>
<reference evidence="8 9" key="1">
    <citation type="submission" date="2019-04" db="EMBL/GenBank/DDBJ databases">
        <title>Friends and foes A comparative genomics studyof 23 Aspergillus species from section Flavi.</title>
        <authorList>
            <consortium name="DOE Joint Genome Institute"/>
            <person name="Kjaerbolling I."/>
            <person name="Vesth T."/>
            <person name="Frisvad J.C."/>
            <person name="Nybo J.L."/>
            <person name="Theobald S."/>
            <person name="Kildgaard S."/>
            <person name="Isbrandt T."/>
            <person name="Kuo A."/>
            <person name="Sato A."/>
            <person name="Lyhne E.K."/>
            <person name="Kogle M.E."/>
            <person name="Wiebenga A."/>
            <person name="Kun R.S."/>
            <person name="Lubbers R.J."/>
            <person name="Makela M.R."/>
            <person name="Barry K."/>
            <person name="Chovatia M."/>
            <person name="Clum A."/>
            <person name="Daum C."/>
            <person name="Haridas S."/>
            <person name="He G."/>
            <person name="LaButti K."/>
            <person name="Lipzen A."/>
            <person name="Mondo S."/>
            <person name="Riley R."/>
            <person name="Salamov A."/>
            <person name="Simmons B.A."/>
            <person name="Magnuson J.K."/>
            <person name="Henrissat B."/>
            <person name="Mortensen U.H."/>
            <person name="Larsen T.O."/>
            <person name="Devries R.P."/>
            <person name="Grigoriev I.V."/>
            <person name="Machida M."/>
            <person name="Baker S.E."/>
            <person name="Andersen M.R."/>
        </authorList>
    </citation>
    <scope>NUCLEOTIDE SEQUENCE [LARGE SCALE GENOMIC DNA]</scope>
    <source>
        <strain evidence="8 9">IBT 29228</strain>
    </source>
</reference>
<dbReference type="EMBL" id="ML736229">
    <property type="protein sequence ID" value="KAE8377100.1"/>
    <property type="molecule type" value="Genomic_DNA"/>
</dbReference>
<feature type="transmembrane region" description="Helical" evidence="6">
    <location>
        <begin position="135"/>
        <end position="155"/>
    </location>
</feature>
<dbReference type="InterPro" id="IPR020846">
    <property type="entry name" value="MFS_dom"/>
</dbReference>
<dbReference type="Proteomes" id="UP000326198">
    <property type="component" value="Unassembled WGS sequence"/>
</dbReference>
<evidence type="ECO:0000256" key="4">
    <source>
        <dbReference type="ARBA" id="ARBA00022989"/>
    </source>
</evidence>
<dbReference type="GO" id="GO:0005886">
    <property type="term" value="C:plasma membrane"/>
    <property type="evidence" value="ECO:0007669"/>
    <property type="project" value="TreeGrafter"/>
</dbReference>
<dbReference type="GO" id="GO:0022857">
    <property type="term" value="F:transmembrane transporter activity"/>
    <property type="evidence" value="ECO:0007669"/>
    <property type="project" value="InterPro"/>
</dbReference>
<proteinExistence type="inferred from homology"/>
<dbReference type="SUPFAM" id="SSF103473">
    <property type="entry name" value="MFS general substrate transporter"/>
    <property type="match status" value="1"/>
</dbReference>
<evidence type="ECO:0000256" key="1">
    <source>
        <dbReference type="ARBA" id="ARBA00004141"/>
    </source>
</evidence>
<evidence type="ECO:0000256" key="5">
    <source>
        <dbReference type="ARBA" id="ARBA00023136"/>
    </source>
</evidence>
<accession>A0A5N7B6W0</accession>
<protein>
    <submittedName>
        <fullName evidence="8">Major facilitator superfamily domain-containing protein</fullName>
    </submittedName>
</protein>
<dbReference type="OrthoDB" id="10021397at2759"/>
<evidence type="ECO:0000256" key="2">
    <source>
        <dbReference type="ARBA" id="ARBA00007520"/>
    </source>
</evidence>
<feature type="domain" description="Major facilitator superfamily (MFS) profile" evidence="7">
    <location>
        <begin position="40"/>
        <end position="180"/>
    </location>
</feature>
<dbReference type="PANTHER" id="PTHR23501:SF193">
    <property type="entry name" value="MULTIDRUG TRANSPORTER, PUTATIVE (AFU_ORTHOLOGUE AFUA_8G00940)-RELATED"/>
    <property type="match status" value="1"/>
</dbReference>
<dbReference type="Gene3D" id="1.20.1250.20">
    <property type="entry name" value="MFS general substrate transporter like domains"/>
    <property type="match status" value="1"/>
</dbReference>
<comment type="subcellular location">
    <subcellularLocation>
        <location evidence="1">Membrane</location>
        <topology evidence="1">Multi-pass membrane protein</topology>
    </subcellularLocation>
</comment>
<dbReference type="Pfam" id="PF07690">
    <property type="entry name" value="MFS_1"/>
    <property type="match status" value="1"/>
</dbReference>
<evidence type="ECO:0000256" key="6">
    <source>
        <dbReference type="SAM" id="Phobius"/>
    </source>
</evidence>
<sequence length="180" mass="18919">MPAPNAIGTDKAMESRELDQQGMEAKLRLAPLRGVKLYSILSGIMIATFLISLDVSVIATVIPSISSQFHTTTDIGRYGAVYPLTMCSLQPLTGKLSTIFSLRWSYLVSFGIFLLGSLLCGVANSSTMFIVSRAVAGAGGAGVVSGGLSIIAIVTPIEHRALLTGLVTSLSTPLVPLLHR</sequence>
<keyword evidence="4 6" id="KW-1133">Transmembrane helix</keyword>
<dbReference type="AlphaFoldDB" id="A0A5N7B6W0"/>
<dbReference type="PROSITE" id="PS50850">
    <property type="entry name" value="MFS"/>
    <property type="match status" value="1"/>
</dbReference>
<feature type="transmembrane region" description="Helical" evidence="6">
    <location>
        <begin position="104"/>
        <end position="123"/>
    </location>
</feature>
<keyword evidence="9" id="KW-1185">Reference proteome</keyword>
<dbReference type="InterPro" id="IPR011701">
    <property type="entry name" value="MFS"/>
</dbReference>
<keyword evidence="3 6" id="KW-0812">Transmembrane</keyword>
<gene>
    <name evidence="8" type="ORF">BDV26DRAFT_293527</name>
</gene>
<evidence type="ECO:0000259" key="7">
    <source>
        <dbReference type="PROSITE" id="PS50850"/>
    </source>
</evidence>
<organism evidence="8 9">
    <name type="scientific">Aspergillus bertholletiae</name>
    <dbReference type="NCBI Taxonomy" id="1226010"/>
    <lineage>
        <taxon>Eukaryota</taxon>
        <taxon>Fungi</taxon>
        <taxon>Dikarya</taxon>
        <taxon>Ascomycota</taxon>
        <taxon>Pezizomycotina</taxon>
        <taxon>Eurotiomycetes</taxon>
        <taxon>Eurotiomycetidae</taxon>
        <taxon>Eurotiales</taxon>
        <taxon>Aspergillaceae</taxon>
        <taxon>Aspergillus</taxon>
        <taxon>Aspergillus subgen. Circumdati</taxon>
    </lineage>
</organism>
<name>A0A5N7B6W0_9EURO</name>
<comment type="similarity">
    <text evidence="2">Belongs to the major facilitator superfamily. TCR/Tet family.</text>
</comment>